<protein>
    <submittedName>
        <fullName evidence="2">Uncharacterized protein</fullName>
    </submittedName>
</protein>
<evidence type="ECO:0000313" key="3">
    <source>
        <dbReference type="Proteomes" id="UP000184226"/>
    </source>
</evidence>
<organism evidence="2 3">
    <name type="scientific">Pollutimonas bauzanensis</name>
    <dbReference type="NCBI Taxonomy" id="658167"/>
    <lineage>
        <taxon>Bacteria</taxon>
        <taxon>Pseudomonadati</taxon>
        <taxon>Pseudomonadota</taxon>
        <taxon>Betaproteobacteria</taxon>
        <taxon>Burkholderiales</taxon>
        <taxon>Alcaligenaceae</taxon>
        <taxon>Pollutimonas</taxon>
    </lineage>
</organism>
<sequence length="132" mass="15223">MFDTFVLYALPFSFTLLVACALTSLVSGLVLLLFRLRKTNEVLRHPYLKQHPWERYPLSIRATILLDYFLRLCFPKSKFWIAGQANLLLAHIQPTEVSTRIKWPLIGFWGGCFVGLIAMLLLWGLILLTMNP</sequence>
<keyword evidence="1" id="KW-0472">Membrane</keyword>
<name>A0A1M5ZGS7_9BURK</name>
<accession>A0A1M5ZGS7</accession>
<evidence type="ECO:0000313" key="2">
    <source>
        <dbReference type="EMBL" id="SHI23341.1"/>
    </source>
</evidence>
<gene>
    <name evidence="2" type="ORF">SAMN04488135_114148</name>
</gene>
<dbReference type="AlphaFoldDB" id="A0A1M5ZGS7"/>
<feature type="transmembrane region" description="Helical" evidence="1">
    <location>
        <begin position="106"/>
        <end position="128"/>
    </location>
</feature>
<dbReference type="STRING" id="658167.SAMN04488135_114148"/>
<proteinExistence type="predicted"/>
<dbReference type="Proteomes" id="UP000184226">
    <property type="component" value="Unassembled WGS sequence"/>
</dbReference>
<keyword evidence="1" id="KW-1133">Transmembrane helix</keyword>
<evidence type="ECO:0000256" key="1">
    <source>
        <dbReference type="SAM" id="Phobius"/>
    </source>
</evidence>
<feature type="transmembrane region" description="Helical" evidence="1">
    <location>
        <begin position="12"/>
        <end position="34"/>
    </location>
</feature>
<dbReference type="EMBL" id="FQXE01000014">
    <property type="protein sequence ID" value="SHI23341.1"/>
    <property type="molecule type" value="Genomic_DNA"/>
</dbReference>
<keyword evidence="1" id="KW-0812">Transmembrane</keyword>
<dbReference type="RefSeq" id="WP_073107470.1">
    <property type="nucleotide sequence ID" value="NZ_FQXE01000014.1"/>
</dbReference>
<dbReference type="OrthoDB" id="8685538at2"/>
<reference evidence="2 3" key="1">
    <citation type="submission" date="2016-11" db="EMBL/GenBank/DDBJ databases">
        <authorList>
            <person name="Jaros S."/>
            <person name="Januszkiewicz K."/>
            <person name="Wedrychowicz H."/>
        </authorList>
    </citation>
    <scope>NUCLEOTIDE SEQUENCE [LARGE SCALE GENOMIC DNA]</scope>
    <source>
        <strain evidence="2 3">CGMCC 1.10190</strain>
    </source>
</reference>
<keyword evidence="3" id="KW-1185">Reference proteome</keyword>